<organism evidence="1 2">
    <name type="scientific">Araneus ventricosus</name>
    <name type="common">Orbweaver spider</name>
    <name type="synonym">Epeira ventricosa</name>
    <dbReference type="NCBI Taxonomy" id="182803"/>
    <lineage>
        <taxon>Eukaryota</taxon>
        <taxon>Metazoa</taxon>
        <taxon>Ecdysozoa</taxon>
        <taxon>Arthropoda</taxon>
        <taxon>Chelicerata</taxon>
        <taxon>Arachnida</taxon>
        <taxon>Araneae</taxon>
        <taxon>Araneomorphae</taxon>
        <taxon>Entelegynae</taxon>
        <taxon>Araneoidea</taxon>
        <taxon>Araneidae</taxon>
        <taxon>Araneus</taxon>
    </lineage>
</organism>
<evidence type="ECO:0000313" key="2">
    <source>
        <dbReference type="Proteomes" id="UP000499080"/>
    </source>
</evidence>
<comment type="caution">
    <text evidence="1">The sequence shown here is derived from an EMBL/GenBank/DDBJ whole genome shotgun (WGS) entry which is preliminary data.</text>
</comment>
<gene>
    <name evidence="1" type="ORF">AVEN_96636_1</name>
</gene>
<accession>A0A4Y2E9L5</accession>
<reference evidence="1 2" key="1">
    <citation type="journal article" date="2019" name="Sci. Rep.">
        <title>Orb-weaving spider Araneus ventricosus genome elucidates the spidroin gene catalogue.</title>
        <authorList>
            <person name="Kono N."/>
            <person name="Nakamura H."/>
            <person name="Ohtoshi R."/>
            <person name="Moran D.A.P."/>
            <person name="Shinohara A."/>
            <person name="Yoshida Y."/>
            <person name="Fujiwara M."/>
            <person name="Mori M."/>
            <person name="Tomita M."/>
            <person name="Arakawa K."/>
        </authorList>
    </citation>
    <scope>NUCLEOTIDE SEQUENCE [LARGE SCALE GENOMIC DNA]</scope>
</reference>
<dbReference type="AlphaFoldDB" id="A0A4Y2E9L5"/>
<dbReference type="Proteomes" id="UP000499080">
    <property type="component" value="Unassembled WGS sequence"/>
</dbReference>
<sequence length="92" mass="10590">MARQAKWSGGYPTFNSTPLQLSSVFLILAWGGRISEEWRAHKCQHQTFFYPNITFTSSGNKVVDTADVHIQFTLVNYESKNNVIRQSYMSVR</sequence>
<name>A0A4Y2E9L5_ARAVE</name>
<keyword evidence="2" id="KW-1185">Reference proteome</keyword>
<evidence type="ECO:0000313" key="1">
    <source>
        <dbReference type="EMBL" id="GBM25046.1"/>
    </source>
</evidence>
<proteinExistence type="predicted"/>
<protein>
    <submittedName>
        <fullName evidence="1">Uncharacterized protein</fullName>
    </submittedName>
</protein>
<dbReference type="EMBL" id="BGPR01000531">
    <property type="protein sequence ID" value="GBM25046.1"/>
    <property type="molecule type" value="Genomic_DNA"/>
</dbReference>